<organism evidence="1 2">
    <name type="scientific">Candidatus Berkelbacteria bacterium CG23_combo_of_CG06-09_8_20_14_all_41_73</name>
    <dbReference type="NCBI Taxonomy" id="1974519"/>
    <lineage>
        <taxon>Bacteria</taxon>
        <taxon>Candidatus Berkelbacteria</taxon>
    </lineage>
</organism>
<dbReference type="Proteomes" id="UP000230671">
    <property type="component" value="Unassembled WGS sequence"/>
</dbReference>
<gene>
    <name evidence="1" type="ORF">COX11_02860</name>
</gene>
<name>A0A2H0B0S9_9BACT</name>
<proteinExistence type="predicted"/>
<accession>A0A2H0B0S9</accession>
<sequence>MPASQSEAPPPCSVRSRTPKKSFVFLLEEKIGRAQIKNCKEYFAWRRALASGGGAASLIHEFLIK</sequence>
<dbReference type="EMBL" id="PCSO01000118">
    <property type="protein sequence ID" value="PIP50680.1"/>
    <property type="molecule type" value="Genomic_DNA"/>
</dbReference>
<comment type="caution">
    <text evidence="1">The sequence shown here is derived from an EMBL/GenBank/DDBJ whole genome shotgun (WGS) entry which is preliminary data.</text>
</comment>
<reference evidence="1 2" key="1">
    <citation type="submission" date="2017-09" db="EMBL/GenBank/DDBJ databases">
        <title>Depth-based differentiation of microbial function through sediment-hosted aquifers and enrichment of novel symbionts in the deep terrestrial subsurface.</title>
        <authorList>
            <person name="Probst A.J."/>
            <person name="Ladd B."/>
            <person name="Jarett J.K."/>
            <person name="Geller-Mcgrath D.E."/>
            <person name="Sieber C.M."/>
            <person name="Emerson J.B."/>
            <person name="Anantharaman K."/>
            <person name="Thomas B.C."/>
            <person name="Malmstrom R."/>
            <person name="Stieglmeier M."/>
            <person name="Klingl A."/>
            <person name="Woyke T."/>
            <person name="Ryan C.M."/>
            <person name="Banfield J.F."/>
        </authorList>
    </citation>
    <scope>NUCLEOTIDE SEQUENCE [LARGE SCALE GENOMIC DNA]</scope>
    <source>
        <strain evidence="1">CG23_combo_of_CG06-09_8_20_14_all_41_73</strain>
    </source>
</reference>
<evidence type="ECO:0000313" key="1">
    <source>
        <dbReference type="EMBL" id="PIP50680.1"/>
    </source>
</evidence>
<protein>
    <submittedName>
        <fullName evidence="1">Uncharacterized protein</fullName>
    </submittedName>
</protein>
<dbReference type="AlphaFoldDB" id="A0A2H0B0S9"/>
<evidence type="ECO:0000313" key="2">
    <source>
        <dbReference type="Proteomes" id="UP000230671"/>
    </source>
</evidence>